<dbReference type="CDD" id="cd04301">
    <property type="entry name" value="NAT_SF"/>
    <property type="match status" value="1"/>
</dbReference>
<dbReference type="InterPro" id="IPR000182">
    <property type="entry name" value="GNAT_dom"/>
</dbReference>
<evidence type="ECO:0000256" key="2">
    <source>
        <dbReference type="ARBA" id="ARBA00002498"/>
    </source>
</evidence>
<dbReference type="InterPro" id="IPR011009">
    <property type="entry name" value="Kinase-like_dom_sf"/>
</dbReference>
<dbReference type="PROSITE" id="PS51186">
    <property type="entry name" value="GNAT"/>
    <property type="match status" value="1"/>
</dbReference>
<dbReference type="Proteomes" id="UP000681290">
    <property type="component" value="Unassembled WGS sequence"/>
</dbReference>
<dbReference type="Gene3D" id="3.90.1200.10">
    <property type="match status" value="1"/>
</dbReference>
<comment type="function">
    <text evidence="2">Involved in resistance to gentamicin, tobramycin, and kanamycin. Tobramycin and kanamycin resistance is due to the ACC activity, specified by N-terminal region. The C-terminal region is a kinase that phosphorylates several 4,6-disubstituted aminoglycosides.</text>
</comment>
<dbReference type="EC" id="2.7.1.190" evidence="4"/>
<dbReference type="PANTHER" id="PTHR21064">
    <property type="entry name" value="AMINOGLYCOSIDE PHOSPHOTRANSFERASE DOMAIN-CONTAINING PROTEIN-RELATED"/>
    <property type="match status" value="1"/>
</dbReference>
<comment type="catalytic activity">
    <reaction evidence="1">
        <text>a gentamycin + GTP = a gentamycin 2''-phosphate + GDP + H(+)</text>
        <dbReference type="Rhea" id="RHEA:48872"/>
        <dbReference type="ChEBI" id="CHEBI:15378"/>
        <dbReference type="ChEBI" id="CHEBI:37565"/>
        <dbReference type="ChEBI" id="CHEBI:58189"/>
        <dbReference type="ChEBI" id="CHEBI:90218"/>
        <dbReference type="ChEBI" id="CHEBI:90219"/>
        <dbReference type="EC" id="2.7.1.190"/>
    </reaction>
</comment>
<dbReference type="RefSeq" id="WP_213594148.1">
    <property type="nucleotide sequence ID" value="NZ_BOSM01000010.1"/>
</dbReference>
<evidence type="ECO:0000256" key="5">
    <source>
        <dbReference type="ARBA" id="ARBA00014467"/>
    </source>
</evidence>
<keyword evidence="10" id="KW-1185">Reference proteome</keyword>
<proteinExistence type="inferred from homology"/>
<dbReference type="InterPro" id="IPR050249">
    <property type="entry name" value="Pseudomonas-type_ThrB"/>
</dbReference>
<evidence type="ECO:0000313" key="9">
    <source>
        <dbReference type="EMBL" id="GIP60515.1"/>
    </source>
</evidence>
<name>A0ABQ4MXA8_9BACL</name>
<comment type="caution">
    <text evidence="9">The sequence shown here is derived from an EMBL/GenBank/DDBJ whole genome shotgun (WGS) entry which is preliminary data.</text>
</comment>
<accession>A0ABQ4MXA8</accession>
<dbReference type="Gene3D" id="3.40.630.30">
    <property type="match status" value="1"/>
</dbReference>
<evidence type="ECO:0000259" key="8">
    <source>
        <dbReference type="PROSITE" id="PS51186"/>
    </source>
</evidence>
<dbReference type="InterPro" id="IPR002575">
    <property type="entry name" value="Aminoglycoside_PTrfase"/>
</dbReference>
<dbReference type="InterPro" id="IPR016181">
    <property type="entry name" value="Acyl_CoA_acyltransferase"/>
</dbReference>
<dbReference type="EMBL" id="BOSM01000010">
    <property type="protein sequence ID" value="GIP60515.1"/>
    <property type="molecule type" value="Genomic_DNA"/>
</dbReference>
<dbReference type="Pfam" id="PF01636">
    <property type="entry name" value="APH"/>
    <property type="match status" value="1"/>
</dbReference>
<evidence type="ECO:0000256" key="7">
    <source>
        <dbReference type="ARBA" id="ARBA00038240"/>
    </source>
</evidence>
<dbReference type="Pfam" id="PF00583">
    <property type="entry name" value="Acetyltransf_1"/>
    <property type="match status" value="1"/>
</dbReference>
<keyword evidence="6" id="KW-0511">Multifunctional enzyme</keyword>
<gene>
    <name evidence="9" type="ORF">J15TS10_43290</name>
</gene>
<comment type="similarity">
    <text evidence="3">In the C-terminal section; belongs to the aminoglycoside phosphotransferase family.</text>
</comment>
<dbReference type="PANTHER" id="PTHR21064:SF6">
    <property type="entry name" value="AMINOGLYCOSIDE PHOSPHOTRANSFERASE DOMAIN-CONTAINING PROTEIN"/>
    <property type="match status" value="1"/>
</dbReference>
<sequence length="471" mass="54687">MMSLKNMVRGSENDSVAKQLIESWEHDTGSLKFWRASSNFIYLFERSGVQHFLRFVHEEDNIIGNIQAELEFMQYLIASGFPTVSPVISNNGNWVETIRIANHGRYYGVVFEQAKGVHLSLEQMTDQQAEQWGKSLGSMHILSESYIPGTAKRGSWLDALTFVSSVLQCHPYEKSARQELEQVLSLLSKLPTDAKHMGLIHYDFETDNLFYVEEESHFFAIDFDDAMTHWYAMDIVSAISDLLEQKDDKSQRKIDHFLSGYRSIRPLDEGWVQLFPLFQRFSDLYSFAHLLRSVKDMDSHLSPEWAVQLKGKLLKVCNRIRERFIRKIELRPIDQANWYACTQLEVTDDQKNAFPVPIVYWLSESAYCGFTPLALYSEEQLIGFSAYAVDPTDGSYYIMAFMIDRKFQSHGLGRLGLRELIGYIKEKHNCDKIMLVHRLENERASNLYVSLGFQEVNRDEREVTRELRLSK</sequence>
<evidence type="ECO:0000256" key="3">
    <source>
        <dbReference type="ARBA" id="ARBA00008487"/>
    </source>
</evidence>
<dbReference type="SUPFAM" id="SSF56112">
    <property type="entry name" value="Protein kinase-like (PK-like)"/>
    <property type="match status" value="1"/>
</dbReference>
<evidence type="ECO:0000256" key="4">
    <source>
        <dbReference type="ARBA" id="ARBA00011931"/>
    </source>
</evidence>
<protein>
    <recommendedName>
        <fullName evidence="5">Bifunctional AAC/APH</fullName>
        <ecNumber evidence="4">2.7.1.190</ecNumber>
    </recommendedName>
</protein>
<comment type="similarity">
    <text evidence="7">Belongs to the pseudomonas-type ThrB family.</text>
</comment>
<evidence type="ECO:0000256" key="1">
    <source>
        <dbReference type="ARBA" id="ARBA00001735"/>
    </source>
</evidence>
<reference evidence="9 10" key="1">
    <citation type="submission" date="2021-03" db="EMBL/GenBank/DDBJ databases">
        <title>Antimicrobial resistance genes in bacteria isolated from Japanese honey, and their potential for conferring macrolide and lincosamide resistance in the American foulbrood pathogen Paenibacillus larvae.</title>
        <authorList>
            <person name="Okamoto M."/>
            <person name="Kumagai M."/>
            <person name="Kanamori H."/>
            <person name="Takamatsu D."/>
        </authorList>
    </citation>
    <scope>NUCLEOTIDE SEQUENCE [LARGE SCALE GENOMIC DNA]</scope>
    <source>
        <strain evidence="9 10">J15TS10</strain>
    </source>
</reference>
<evidence type="ECO:0000256" key="6">
    <source>
        <dbReference type="ARBA" id="ARBA00023268"/>
    </source>
</evidence>
<dbReference type="SUPFAM" id="SSF55729">
    <property type="entry name" value="Acyl-CoA N-acyltransferases (Nat)"/>
    <property type="match status" value="1"/>
</dbReference>
<organism evidence="9 10">
    <name type="scientific">Paenibacillus woosongensis</name>
    <dbReference type="NCBI Taxonomy" id="307580"/>
    <lineage>
        <taxon>Bacteria</taxon>
        <taxon>Bacillati</taxon>
        <taxon>Bacillota</taxon>
        <taxon>Bacilli</taxon>
        <taxon>Bacillales</taxon>
        <taxon>Paenibacillaceae</taxon>
        <taxon>Paenibacillus</taxon>
    </lineage>
</organism>
<feature type="domain" description="N-acetyltransferase" evidence="8">
    <location>
        <begin position="328"/>
        <end position="471"/>
    </location>
</feature>
<evidence type="ECO:0000313" key="10">
    <source>
        <dbReference type="Proteomes" id="UP000681290"/>
    </source>
</evidence>